<dbReference type="EMBL" id="GBRH01274849">
    <property type="protein sequence ID" value="JAD23046.1"/>
    <property type="molecule type" value="Transcribed_RNA"/>
</dbReference>
<protein>
    <submittedName>
        <fullName evidence="2">Uncharacterized protein</fullName>
    </submittedName>
</protein>
<reference evidence="2" key="1">
    <citation type="submission" date="2014-09" db="EMBL/GenBank/DDBJ databases">
        <authorList>
            <person name="Magalhaes I.L.F."/>
            <person name="Oliveira U."/>
            <person name="Santos F.R."/>
            <person name="Vidigal T.H.D.A."/>
            <person name="Brescovit A.D."/>
            <person name="Santos A.J."/>
        </authorList>
    </citation>
    <scope>NUCLEOTIDE SEQUENCE</scope>
    <source>
        <tissue evidence="2">Shoot tissue taken approximately 20 cm above the soil surface</tissue>
    </source>
</reference>
<accession>A0A0A8Y9K7</accession>
<organism evidence="2">
    <name type="scientific">Arundo donax</name>
    <name type="common">Giant reed</name>
    <name type="synonym">Donax arundinaceus</name>
    <dbReference type="NCBI Taxonomy" id="35708"/>
    <lineage>
        <taxon>Eukaryota</taxon>
        <taxon>Viridiplantae</taxon>
        <taxon>Streptophyta</taxon>
        <taxon>Embryophyta</taxon>
        <taxon>Tracheophyta</taxon>
        <taxon>Spermatophyta</taxon>
        <taxon>Magnoliopsida</taxon>
        <taxon>Liliopsida</taxon>
        <taxon>Poales</taxon>
        <taxon>Poaceae</taxon>
        <taxon>PACMAD clade</taxon>
        <taxon>Arundinoideae</taxon>
        <taxon>Arundineae</taxon>
        <taxon>Arundo</taxon>
    </lineage>
</organism>
<name>A0A0A8Y9K7_ARUDO</name>
<proteinExistence type="predicted"/>
<evidence type="ECO:0000313" key="2">
    <source>
        <dbReference type="EMBL" id="JAD23046.1"/>
    </source>
</evidence>
<feature type="region of interest" description="Disordered" evidence="1">
    <location>
        <begin position="1"/>
        <end position="39"/>
    </location>
</feature>
<dbReference type="AlphaFoldDB" id="A0A0A8Y9K7"/>
<reference evidence="2" key="2">
    <citation type="journal article" date="2015" name="Data Brief">
        <title>Shoot transcriptome of the giant reed, Arundo donax.</title>
        <authorList>
            <person name="Barrero R.A."/>
            <person name="Guerrero F.D."/>
            <person name="Moolhuijzen P."/>
            <person name="Goolsby J.A."/>
            <person name="Tidwell J."/>
            <person name="Bellgard S.E."/>
            <person name="Bellgard M.I."/>
        </authorList>
    </citation>
    <scope>NUCLEOTIDE SEQUENCE</scope>
    <source>
        <tissue evidence="2">Shoot tissue taken approximately 20 cm above the soil surface</tissue>
    </source>
</reference>
<sequence>MALAGDGDGGDTWRLRPCSVRPFPAGIEGDSIPTSSHGD</sequence>
<evidence type="ECO:0000256" key="1">
    <source>
        <dbReference type="SAM" id="MobiDB-lite"/>
    </source>
</evidence>